<keyword evidence="2" id="KW-1185">Reference proteome</keyword>
<sequence>MVTRNTDRNDDKRVLEVRVADGDDPVEEAMRALDHGEEPEPSYGLTLPVERLNEVVNPDNIELIRTVAREEPKSIRELARLVDRDVRQVHDAVTELETLGLIELQESGRAKKPTVWYDSISVDIPVVA</sequence>
<dbReference type="Proteomes" id="UP001149411">
    <property type="component" value="Unassembled WGS sequence"/>
</dbReference>
<evidence type="ECO:0000313" key="2">
    <source>
        <dbReference type="Proteomes" id="UP001149411"/>
    </source>
</evidence>
<dbReference type="Pfam" id="PF25212">
    <property type="entry name" value="HVO_A0114"/>
    <property type="match status" value="1"/>
</dbReference>
<accession>A0A9Q4C5D8</accession>
<dbReference type="EMBL" id="RKLV01000011">
    <property type="protein sequence ID" value="MCX2819768.1"/>
    <property type="molecule type" value="Genomic_DNA"/>
</dbReference>
<dbReference type="RefSeq" id="WP_266088338.1">
    <property type="nucleotide sequence ID" value="NZ_RKLV01000011.1"/>
</dbReference>
<gene>
    <name evidence="1" type="ORF">EGH25_10450</name>
</gene>
<dbReference type="SUPFAM" id="SSF46785">
    <property type="entry name" value="Winged helix' DNA-binding domain"/>
    <property type="match status" value="1"/>
</dbReference>
<comment type="caution">
    <text evidence="1">The sequence shown here is derived from an EMBL/GenBank/DDBJ whole genome shotgun (WGS) entry which is preliminary data.</text>
</comment>
<evidence type="ECO:0000313" key="1">
    <source>
        <dbReference type="EMBL" id="MCX2819768.1"/>
    </source>
</evidence>
<dbReference type="Gene3D" id="1.10.10.10">
    <property type="entry name" value="Winged helix-like DNA-binding domain superfamily/Winged helix DNA-binding domain"/>
    <property type="match status" value="1"/>
</dbReference>
<dbReference type="AlphaFoldDB" id="A0A9Q4C5D8"/>
<proteinExistence type="predicted"/>
<protein>
    <submittedName>
        <fullName evidence="1">Transcriptional regulator</fullName>
    </submittedName>
</protein>
<organism evidence="1 2">
    <name type="scientific">Halorutilus salinus</name>
    <dbReference type="NCBI Taxonomy" id="2487751"/>
    <lineage>
        <taxon>Archaea</taxon>
        <taxon>Methanobacteriati</taxon>
        <taxon>Methanobacteriota</taxon>
        <taxon>Stenosarchaea group</taxon>
        <taxon>Halobacteria</taxon>
        <taxon>Halorutilales</taxon>
        <taxon>Halorutilaceae</taxon>
        <taxon>Halorutilus</taxon>
    </lineage>
</organism>
<reference evidence="1" key="1">
    <citation type="submission" date="2022-09" db="EMBL/GenBank/DDBJ databases">
        <title>Haloadaptaus new haloarchaeum isolated from saline soil.</title>
        <authorList>
            <person name="Duran-Viseras A."/>
            <person name="Sanchez-Porro C."/>
            <person name="Ventosa A."/>
        </authorList>
    </citation>
    <scope>NUCLEOTIDE SEQUENCE</scope>
    <source>
        <strain evidence="1">F3-133</strain>
    </source>
</reference>
<name>A0A9Q4C5D8_9EURY</name>
<dbReference type="InterPro" id="IPR036388">
    <property type="entry name" value="WH-like_DNA-bd_sf"/>
</dbReference>
<dbReference type="InterPro" id="IPR036390">
    <property type="entry name" value="WH_DNA-bd_sf"/>
</dbReference>